<evidence type="ECO:0000256" key="1">
    <source>
        <dbReference type="SAM" id="MobiDB-lite"/>
    </source>
</evidence>
<name>A0A016UUH2_9BILA</name>
<protein>
    <submittedName>
        <fullName evidence="2">Uncharacterized protein</fullName>
    </submittedName>
</protein>
<feature type="compositionally biased region" description="Basic and acidic residues" evidence="1">
    <location>
        <begin position="14"/>
        <end position="25"/>
    </location>
</feature>
<dbReference type="AlphaFoldDB" id="A0A016UUH2"/>
<accession>A0A016UUH2</accession>
<reference evidence="3" key="1">
    <citation type="journal article" date="2015" name="Nat. Genet.">
        <title>The genome and transcriptome of the zoonotic hookworm Ancylostoma ceylanicum identify infection-specific gene families.</title>
        <authorList>
            <person name="Schwarz E.M."/>
            <person name="Hu Y."/>
            <person name="Antoshechkin I."/>
            <person name="Miller M.M."/>
            <person name="Sternberg P.W."/>
            <person name="Aroian R.V."/>
        </authorList>
    </citation>
    <scope>NUCLEOTIDE SEQUENCE</scope>
    <source>
        <strain evidence="3">HY135</strain>
    </source>
</reference>
<feature type="region of interest" description="Disordered" evidence="1">
    <location>
        <begin position="1"/>
        <end position="43"/>
    </location>
</feature>
<comment type="caution">
    <text evidence="2">The sequence shown here is derived from an EMBL/GenBank/DDBJ whole genome shotgun (WGS) entry which is preliminary data.</text>
</comment>
<sequence length="95" mass="10353">MNPSPGVLRGLNSKSDRGSRRDRLLARSQQPIDFTGRPSDGPHFPCGGGGSVDFACVDVDCRFSFFSGKVIRSVQRASESQQPLVATLIRDSRSR</sequence>
<organism evidence="2 3">
    <name type="scientific">Ancylostoma ceylanicum</name>
    <dbReference type="NCBI Taxonomy" id="53326"/>
    <lineage>
        <taxon>Eukaryota</taxon>
        <taxon>Metazoa</taxon>
        <taxon>Ecdysozoa</taxon>
        <taxon>Nematoda</taxon>
        <taxon>Chromadorea</taxon>
        <taxon>Rhabditida</taxon>
        <taxon>Rhabditina</taxon>
        <taxon>Rhabditomorpha</taxon>
        <taxon>Strongyloidea</taxon>
        <taxon>Ancylostomatidae</taxon>
        <taxon>Ancylostomatinae</taxon>
        <taxon>Ancylostoma</taxon>
    </lineage>
</organism>
<gene>
    <name evidence="2" type="primary">Acey_s0025.g1145</name>
    <name evidence="2" type="ORF">Y032_0025g1145</name>
</gene>
<keyword evidence="3" id="KW-1185">Reference proteome</keyword>
<dbReference type="EMBL" id="JARK01001361">
    <property type="protein sequence ID" value="EYC19059.1"/>
    <property type="molecule type" value="Genomic_DNA"/>
</dbReference>
<dbReference type="Proteomes" id="UP000024635">
    <property type="component" value="Unassembled WGS sequence"/>
</dbReference>
<evidence type="ECO:0000313" key="3">
    <source>
        <dbReference type="Proteomes" id="UP000024635"/>
    </source>
</evidence>
<proteinExistence type="predicted"/>
<evidence type="ECO:0000313" key="2">
    <source>
        <dbReference type="EMBL" id="EYC19059.1"/>
    </source>
</evidence>